<feature type="compositionally biased region" description="Basic and acidic residues" evidence="1">
    <location>
        <begin position="137"/>
        <end position="153"/>
    </location>
</feature>
<feature type="compositionally biased region" description="Basic and acidic residues" evidence="1">
    <location>
        <begin position="77"/>
        <end position="103"/>
    </location>
</feature>
<dbReference type="EMBL" id="AFHV02003500">
    <property type="protein sequence ID" value="PUA83702.1"/>
    <property type="molecule type" value="Genomic_DNA"/>
</dbReference>
<organism evidence="2 3">
    <name type="scientific">Toxoplasma gondii TgCATBr9</name>
    <dbReference type="NCBI Taxonomy" id="943120"/>
    <lineage>
        <taxon>Eukaryota</taxon>
        <taxon>Sar</taxon>
        <taxon>Alveolata</taxon>
        <taxon>Apicomplexa</taxon>
        <taxon>Conoidasida</taxon>
        <taxon>Coccidia</taxon>
        <taxon>Eucoccidiorida</taxon>
        <taxon>Eimeriorina</taxon>
        <taxon>Sarcocystidae</taxon>
        <taxon>Toxoplasma</taxon>
    </lineage>
</organism>
<dbReference type="Proteomes" id="UP000244488">
    <property type="component" value="Unassembled WGS sequence"/>
</dbReference>
<evidence type="ECO:0000313" key="3">
    <source>
        <dbReference type="Proteomes" id="UP000244488"/>
    </source>
</evidence>
<reference evidence="2 3" key="1">
    <citation type="journal article" date="2016" name="Nat. Commun.">
        <title>Local admixture of amplified and diversified secreted pathogenesis determinants shapes mosaic Toxoplasma gondii genomes.</title>
        <authorList>
            <person name="Lorenzi H."/>
            <person name="Khan A."/>
            <person name="Behnke M.S."/>
            <person name="Namasivayam S."/>
            <person name="Swapna L.S."/>
            <person name="Hadjithomas M."/>
            <person name="Karamycheva S."/>
            <person name="Pinney D."/>
            <person name="Brunk B.P."/>
            <person name="Ajioka J.W."/>
            <person name="Ajzenberg D."/>
            <person name="Boothroyd J.C."/>
            <person name="Boyle J.P."/>
            <person name="Darde M.L."/>
            <person name="Diaz-Miranda M.A."/>
            <person name="Dubey J.P."/>
            <person name="Fritz H.M."/>
            <person name="Gennari S.M."/>
            <person name="Gregory B.D."/>
            <person name="Kim K."/>
            <person name="Saeij J.P."/>
            <person name="Su C."/>
            <person name="White M.W."/>
            <person name="Zhu X.Q."/>
            <person name="Howe D.K."/>
            <person name="Rosenthal B.M."/>
            <person name="Grigg M.E."/>
            <person name="Parkinson J."/>
            <person name="Liu L."/>
            <person name="Kissinger J.C."/>
            <person name="Roos D.S."/>
            <person name="Sibley L.D."/>
        </authorList>
    </citation>
    <scope>NUCLEOTIDE SEQUENCE [LARGE SCALE GENOMIC DNA]</scope>
    <source>
        <strain evidence="2 3">TgCATBr9</strain>
    </source>
</reference>
<feature type="region of interest" description="Disordered" evidence="1">
    <location>
        <begin position="1"/>
        <end position="33"/>
    </location>
</feature>
<feature type="compositionally biased region" description="Basic and acidic residues" evidence="1">
    <location>
        <begin position="110"/>
        <end position="121"/>
    </location>
</feature>
<protein>
    <submittedName>
        <fullName evidence="2">Uncharacterized protein</fullName>
    </submittedName>
</protein>
<dbReference type="AlphaFoldDB" id="A0A2T6IED3"/>
<name>A0A2T6IED3_TOXGO</name>
<sequence>MAAIEDTKRAGKNSLKASTIVWPRKRRRRETAGVELPATALSLSHYSRTGPCWVLNLSENHTRREVRVSAFSHRKNKERDRRWPNRGAEDEKNDGGARKRYAETPRPTKQRAEEEKERDMAAGEVSRGSPKALLSPGDRDAGYDTLGEKKEQSRVSSSAGQLTPAGEQRRHRNLFFLRFEVGYV</sequence>
<accession>A0A2T6IED3</accession>
<evidence type="ECO:0000256" key="1">
    <source>
        <dbReference type="SAM" id="MobiDB-lite"/>
    </source>
</evidence>
<gene>
    <name evidence="2" type="ORF">TGBR9_356860</name>
</gene>
<evidence type="ECO:0000313" key="2">
    <source>
        <dbReference type="EMBL" id="PUA83702.1"/>
    </source>
</evidence>
<feature type="region of interest" description="Disordered" evidence="1">
    <location>
        <begin position="68"/>
        <end position="169"/>
    </location>
</feature>
<proteinExistence type="predicted"/>
<comment type="caution">
    <text evidence="2">The sequence shown here is derived from an EMBL/GenBank/DDBJ whole genome shotgun (WGS) entry which is preliminary data.</text>
</comment>
<dbReference type="VEuPathDB" id="ToxoDB:TGBR9_356860"/>